<evidence type="ECO:0000256" key="9">
    <source>
        <dbReference type="ARBA" id="ARBA00047371"/>
    </source>
</evidence>
<dbReference type="InterPro" id="IPR001272">
    <property type="entry name" value="PEP_carboxykinase_ATP"/>
</dbReference>
<feature type="binding site" evidence="10">
    <location>
        <position position="202"/>
    </location>
    <ligand>
        <name>ATP</name>
        <dbReference type="ChEBI" id="CHEBI:30616"/>
    </ligand>
</feature>
<feature type="binding site" evidence="10">
    <location>
        <position position="221"/>
    </location>
    <ligand>
        <name>ATP</name>
        <dbReference type="ChEBI" id="CHEBI:30616"/>
    </ligand>
</feature>
<dbReference type="RefSeq" id="WP_044431528.1">
    <property type="nucleotide sequence ID" value="NZ_BJYZ01000027.1"/>
</dbReference>
<evidence type="ECO:0000313" key="11">
    <source>
        <dbReference type="EMBL" id="GEO41294.1"/>
    </source>
</evidence>
<dbReference type="Gene3D" id="3.40.449.10">
    <property type="entry name" value="Phosphoenolpyruvate Carboxykinase, domain 1"/>
    <property type="match status" value="1"/>
</dbReference>
<dbReference type="EMBL" id="BJYZ01000027">
    <property type="protein sequence ID" value="GEO41294.1"/>
    <property type="molecule type" value="Genomic_DNA"/>
</dbReference>
<feature type="binding site" evidence="10">
    <location>
        <position position="196"/>
    </location>
    <ligand>
        <name>substrate</name>
    </ligand>
</feature>
<dbReference type="SUPFAM" id="SSF53795">
    <property type="entry name" value="PEP carboxykinase-like"/>
    <property type="match status" value="1"/>
</dbReference>
<keyword evidence="4 10" id="KW-0312">Gluconeogenesis</keyword>
<protein>
    <recommendedName>
        <fullName evidence="3 10">Phosphoenolpyruvate carboxykinase (ATP)</fullName>
        <shortName evidence="10">PCK</shortName>
        <shortName evidence="10">PEP carboxykinase</shortName>
        <shortName evidence="10">PEPCK</shortName>
        <ecNumber evidence="3 10">4.1.1.49</ecNumber>
    </recommendedName>
</protein>
<comment type="subcellular location">
    <subcellularLocation>
        <location evidence="10">Cytoplasm</location>
    </subcellularLocation>
</comment>
<feature type="binding site" evidence="10">
    <location>
        <position position="286"/>
    </location>
    <ligand>
        <name>ATP</name>
        <dbReference type="ChEBI" id="CHEBI:30616"/>
    </ligand>
</feature>
<dbReference type="Gene3D" id="3.90.228.20">
    <property type="match status" value="1"/>
</dbReference>
<evidence type="ECO:0000256" key="6">
    <source>
        <dbReference type="ARBA" id="ARBA00022793"/>
    </source>
</evidence>
<feature type="binding site" evidence="10">
    <location>
        <position position="202"/>
    </location>
    <ligand>
        <name>substrate</name>
    </ligand>
</feature>
<dbReference type="PANTHER" id="PTHR30031:SF0">
    <property type="entry name" value="PHOSPHOENOLPYRUVATE CARBOXYKINASE (ATP)"/>
    <property type="match status" value="1"/>
</dbReference>
<organism evidence="11 12">
    <name type="scientific">Skermanella aerolata</name>
    <dbReference type="NCBI Taxonomy" id="393310"/>
    <lineage>
        <taxon>Bacteria</taxon>
        <taxon>Pseudomonadati</taxon>
        <taxon>Pseudomonadota</taxon>
        <taxon>Alphaproteobacteria</taxon>
        <taxon>Rhodospirillales</taxon>
        <taxon>Azospirillaceae</taxon>
        <taxon>Skermanella</taxon>
    </lineage>
</organism>
<accession>A0A512DXT2</accession>
<dbReference type="UniPathway" id="UPA00138"/>
<dbReference type="InterPro" id="IPR013035">
    <property type="entry name" value="PEP_carboxykinase_C"/>
</dbReference>
<evidence type="ECO:0000256" key="4">
    <source>
        <dbReference type="ARBA" id="ARBA00022432"/>
    </source>
</evidence>
<keyword evidence="10" id="KW-0479">Metal-binding</keyword>
<keyword evidence="6 10" id="KW-0210">Decarboxylase</keyword>
<dbReference type="GO" id="GO:0046872">
    <property type="term" value="F:metal ion binding"/>
    <property type="evidence" value="ECO:0007669"/>
    <property type="project" value="UniProtKB-KW"/>
</dbReference>
<evidence type="ECO:0000256" key="5">
    <source>
        <dbReference type="ARBA" id="ARBA00022741"/>
    </source>
</evidence>
<dbReference type="Pfam" id="PF01293">
    <property type="entry name" value="PEPCK_ATP"/>
    <property type="match status" value="1"/>
</dbReference>
<keyword evidence="10" id="KW-0963">Cytoplasm</keyword>
<dbReference type="NCBIfam" id="NF006822">
    <property type="entry name" value="PRK09344.1-4"/>
    <property type="match status" value="1"/>
</dbReference>
<keyword evidence="7 10" id="KW-0067">ATP-binding</keyword>
<evidence type="ECO:0000256" key="2">
    <source>
        <dbReference type="ARBA" id="ARBA00006052"/>
    </source>
</evidence>
<keyword evidence="11" id="KW-0808">Transferase</keyword>
<comment type="cofactor">
    <cofactor evidence="10">
        <name>Mn(2+)</name>
        <dbReference type="ChEBI" id="CHEBI:29035"/>
    </cofactor>
    <text evidence="10">Binds 1 Mn(2+) ion per subunit.</text>
</comment>
<dbReference type="NCBIfam" id="NF006820">
    <property type="entry name" value="PRK09344.1-2"/>
    <property type="match status" value="1"/>
</dbReference>
<dbReference type="GO" id="GO:0004612">
    <property type="term" value="F:phosphoenolpyruvate carboxykinase (ATP) activity"/>
    <property type="evidence" value="ECO:0007669"/>
    <property type="project" value="UniProtKB-UniRule"/>
</dbReference>
<reference evidence="11 12" key="1">
    <citation type="submission" date="2019-07" db="EMBL/GenBank/DDBJ databases">
        <title>Whole genome shotgun sequence of Skermanella aerolata NBRC 106429.</title>
        <authorList>
            <person name="Hosoyama A."/>
            <person name="Uohara A."/>
            <person name="Ohji S."/>
            <person name="Ichikawa N."/>
        </authorList>
    </citation>
    <scope>NUCLEOTIDE SEQUENCE [LARGE SCALE GENOMIC DNA]</scope>
    <source>
        <strain evidence="11 12">NBRC 106429</strain>
    </source>
</reference>
<evidence type="ECO:0000313" key="12">
    <source>
        <dbReference type="Proteomes" id="UP000321523"/>
    </source>
</evidence>
<keyword evidence="5 10" id="KW-0547">Nucleotide-binding</keyword>
<comment type="caution">
    <text evidence="11">The sequence shown here is derived from an EMBL/GenBank/DDBJ whole genome shotgun (WGS) entry which is preliminary data.</text>
</comment>
<dbReference type="GO" id="GO:0016301">
    <property type="term" value="F:kinase activity"/>
    <property type="evidence" value="ECO:0007669"/>
    <property type="project" value="UniProtKB-KW"/>
</dbReference>
<feature type="binding site" evidence="10">
    <location>
        <position position="61"/>
    </location>
    <ligand>
        <name>substrate</name>
    </ligand>
</feature>
<keyword evidence="11" id="KW-0418">Kinase</keyword>
<feature type="binding site" evidence="10">
    <location>
        <position position="324"/>
    </location>
    <ligand>
        <name>substrate</name>
    </ligand>
</feature>
<dbReference type="SUPFAM" id="SSF68923">
    <property type="entry name" value="PEP carboxykinase N-terminal domain"/>
    <property type="match status" value="1"/>
</dbReference>
<feature type="binding site" evidence="10">
    <location>
        <begin position="237"/>
        <end position="245"/>
    </location>
    <ligand>
        <name>ATP</name>
        <dbReference type="ChEBI" id="CHEBI:30616"/>
    </ligand>
</feature>
<comment type="pathway">
    <text evidence="1 10">Carbohydrate biosynthesis; gluconeogenesis.</text>
</comment>
<evidence type="ECO:0000256" key="10">
    <source>
        <dbReference type="HAMAP-Rule" id="MF_00453"/>
    </source>
</evidence>
<dbReference type="PANTHER" id="PTHR30031">
    <property type="entry name" value="PHOSPHOENOLPYRUVATE CARBOXYKINASE ATP"/>
    <property type="match status" value="1"/>
</dbReference>
<dbReference type="PIRSF" id="PIRSF006294">
    <property type="entry name" value="PEP_crbxkin"/>
    <property type="match status" value="1"/>
</dbReference>
<evidence type="ECO:0000256" key="8">
    <source>
        <dbReference type="ARBA" id="ARBA00023239"/>
    </source>
</evidence>
<dbReference type="AlphaFoldDB" id="A0A512DXT2"/>
<name>A0A512DXT2_9PROT</name>
<dbReference type="InterPro" id="IPR008210">
    <property type="entry name" value="PEP_carboxykinase_N"/>
</dbReference>
<feature type="binding site" evidence="10">
    <location>
        <position position="324"/>
    </location>
    <ligand>
        <name>ATP</name>
        <dbReference type="ChEBI" id="CHEBI:30616"/>
    </ligand>
</feature>
<dbReference type="GO" id="GO:0006094">
    <property type="term" value="P:gluconeogenesis"/>
    <property type="evidence" value="ECO:0007669"/>
    <property type="project" value="UniProtKB-UniRule"/>
</dbReference>
<dbReference type="InterPro" id="IPR015994">
    <property type="entry name" value="PEPCK_ATP_CS"/>
</dbReference>
<comment type="similarity">
    <text evidence="2 10">Belongs to the phosphoenolpyruvate carboxykinase (ATP) family.</text>
</comment>
<dbReference type="EC" id="4.1.1.49" evidence="3 10"/>
<dbReference type="GO" id="GO:0005524">
    <property type="term" value="F:ATP binding"/>
    <property type="evidence" value="ECO:0007669"/>
    <property type="project" value="UniProtKB-UniRule"/>
</dbReference>
<evidence type="ECO:0000256" key="7">
    <source>
        <dbReference type="ARBA" id="ARBA00022840"/>
    </source>
</evidence>
<keyword evidence="10" id="KW-0464">Manganese</keyword>
<feature type="binding site" evidence="10">
    <location>
        <position position="202"/>
    </location>
    <ligand>
        <name>Mn(2+)</name>
        <dbReference type="ChEBI" id="CHEBI:29035"/>
    </ligand>
</feature>
<comment type="caution">
    <text evidence="10">Lacks conserved residue(s) required for the propagation of feature annotation.</text>
</comment>
<dbReference type="HAMAP" id="MF_00453">
    <property type="entry name" value="PEPCK_ATP"/>
    <property type="match status" value="1"/>
</dbReference>
<keyword evidence="11" id="KW-0670">Pyruvate</keyword>
<keyword evidence="8 10" id="KW-0456">Lyase</keyword>
<evidence type="ECO:0000256" key="3">
    <source>
        <dbReference type="ARBA" id="ARBA00012363"/>
    </source>
</evidence>
<comment type="function">
    <text evidence="10">Involved in the gluconeogenesis. Catalyzes the conversion of oxaloacetate (OAA) to phosphoenolpyruvate (PEP) through direct phosphoryl transfer between the nucleoside triphosphate and OAA.</text>
</comment>
<feature type="binding site" evidence="10">
    <location>
        <position position="449"/>
    </location>
    <ligand>
        <name>ATP</name>
        <dbReference type="ChEBI" id="CHEBI:30616"/>
    </ligand>
</feature>
<feature type="binding site" evidence="10">
    <location>
        <position position="258"/>
    </location>
    <ligand>
        <name>Mn(2+)</name>
        <dbReference type="ChEBI" id="CHEBI:29035"/>
    </ligand>
</feature>
<comment type="catalytic activity">
    <reaction evidence="9 10">
        <text>oxaloacetate + ATP = phosphoenolpyruvate + ADP + CO2</text>
        <dbReference type="Rhea" id="RHEA:18617"/>
        <dbReference type="ChEBI" id="CHEBI:16452"/>
        <dbReference type="ChEBI" id="CHEBI:16526"/>
        <dbReference type="ChEBI" id="CHEBI:30616"/>
        <dbReference type="ChEBI" id="CHEBI:58702"/>
        <dbReference type="ChEBI" id="CHEBI:456216"/>
        <dbReference type="EC" id="4.1.1.49"/>
    </reaction>
</comment>
<dbReference type="NCBIfam" id="NF006821">
    <property type="entry name" value="PRK09344.1-3"/>
    <property type="match status" value="1"/>
</dbReference>
<dbReference type="OrthoDB" id="9806325at2"/>
<dbReference type="CDD" id="cd00484">
    <property type="entry name" value="PEPCK_ATP"/>
    <property type="match status" value="1"/>
</dbReference>
<feature type="binding site" evidence="10">
    <location>
        <position position="221"/>
    </location>
    <ligand>
        <name>Mn(2+)</name>
        <dbReference type="ChEBI" id="CHEBI:29035"/>
    </ligand>
</feature>
<dbReference type="NCBIfam" id="TIGR00224">
    <property type="entry name" value="pckA"/>
    <property type="match status" value="1"/>
</dbReference>
<proteinExistence type="inferred from homology"/>
<dbReference type="PROSITE" id="PS00532">
    <property type="entry name" value="PEPCK_ATP"/>
    <property type="match status" value="1"/>
</dbReference>
<keyword evidence="12" id="KW-1185">Reference proteome</keyword>
<sequence>MKQFGPTISSIGLDYLGLTNLKAAHWNYSAAALYEQALIRGEATVAAGGPLVAITGQHTGRSPNDKFIVQEASTSGDIWWGNVNKPITEEAFDRLHARMAEYLHGREVFVQDLYAGADPEFRLPVRIVTHNAWHNLFAQNMFIRPAARDRAEFQPQFTVLQVPEFKADPARDGTRSDVFVLCNFAKRLILIGGSSYAGEIKKSIFSVMNYLLPAQGVLPMHCSANIGPRGDTAVFFGLSGTGKTTLSADGSRTLIGDDEHGWSNTSVFNFEGGCYAKVIKLSEKAEPEIYATTRRFGTILENVVMDPDTRVLDLDDAHYTENTRASYPLDFIPNVSETGIGGIPQNIVMLTADAFGVLPPISKLTPDQAMYHFLSGYTARVAGTEKGVTEPQATFSTCFGAPFMPRHPAVYAKLLGEKIAKHGSNVWLVNTGWTGGAYGTGKRMSIGHTRSLIRAALEGGLADAPHQPDPNFGLFVPEACPDVPADVLQPKNTWNDKRAYDETAQEVAKRFEANFKQFADQVEPSVIEAGIKAAA</sequence>
<dbReference type="Proteomes" id="UP000321523">
    <property type="component" value="Unassembled WGS sequence"/>
</dbReference>
<evidence type="ECO:0000256" key="1">
    <source>
        <dbReference type="ARBA" id="ARBA00004742"/>
    </source>
</evidence>
<dbReference type="Gene3D" id="2.170.8.10">
    <property type="entry name" value="Phosphoenolpyruvate Carboxykinase, domain 2"/>
    <property type="match status" value="1"/>
</dbReference>
<dbReference type="GO" id="GO:0005829">
    <property type="term" value="C:cytosol"/>
    <property type="evidence" value="ECO:0007669"/>
    <property type="project" value="TreeGrafter"/>
</dbReference>
<gene>
    <name evidence="10 11" type="primary">pckA</name>
    <name evidence="11" type="ORF">SAE02_54420</name>
</gene>